<dbReference type="GO" id="GO:0016787">
    <property type="term" value="F:hydrolase activity"/>
    <property type="evidence" value="ECO:0007669"/>
    <property type="project" value="UniProtKB-KW"/>
</dbReference>
<dbReference type="Pfam" id="PF17917">
    <property type="entry name" value="RT_RNaseH"/>
    <property type="match status" value="1"/>
</dbReference>
<evidence type="ECO:0000256" key="7">
    <source>
        <dbReference type="ARBA" id="ARBA00039658"/>
    </source>
</evidence>
<dbReference type="Proteomes" id="UP001066276">
    <property type="component" value="Chromosome 5"/>
</dbReference>
<protein>
    <recommendedName>
        <fullName evidence="7">Gypsy retrotransposon integrase-like protein 1</fullName>
    </recommendedName>
</protein>
<feature type="domain" description="Reverse transcriptase RNase H-like" evidence="9">
    <location>
        <begin position="5"/>
        <end position="111"/>
    </location>
</feature>
<evidence type="ECO:0000256" key="1">
    <source>
        <dbReference type="ARBA" id="ARBA00022679"/>
    </source>
</evidence>
<evidence type="ECO:0000313" key="12">
    <source>
        <dbReference type="Proteomes" id="UP001066276"/>
    </source>
</evidence>
<keyword evidence="2" id="KW-0548">Nucleotidyltransferase</keyword>
<dbReference type="AlphaFoldDB" id="A0AAV7RZ40"/>
<evidence type="ECO:0000259" key="10">
    <source>
        <dbReference type="Pfam" id="PF17921"/>
    </source>
</evidence>
<dbReference type="EMBL" id="JANPWB010000009">
    <property type="protein sequence ID" value="KAJ1158054.1"/>
    <property type="molecule type" value="Genomic_DNA"/>
</dbReference>
<evidence type="ECO:0000256" key="4">
    <source>
        <dbReference type="ARBA" id="ARBA00022759"/>
    </source>
</evidence>
<keyword evidence="5" id="KW-0378">Hydrolase</keyword>
<keyword evidence="12" id="KW-1185">Reference proteome</keyword>
<dbReference type="GO" id="GO:0003964">
    <property type="term" value="F:RNA-directed DNA polymerase activity"/>
    <property type="evidence" value="ECO:0007669"/>
    <property type="project" value="UniProtKB-KW"/>
</dbReference>
<dbReference type="Gene3D" id="1.10.340.70">
    <property type="match status" value="1"/>
</dbReference>
<dbReference type="PANTHER" id="PTHR37984">
    <property type="entry name" value="PROTEIN CBG26694"/>
    <property type="match status" value="1"/>
</dbReference>
<dbReference type="SUPFAM" id="SSF56672">
    <property type="entry name" value="DNA/RNA polymerases"/>
    <property type="match status" value="1"/>
</dbReference>
<sequence length="392" mass="44415">MAYFNPRKRTEVVVDASPVGLGAVHLQEQHHQEWTPVAYASRALSAVETRYAQIEREALAIRWACKHFHLYVYGHEFQVVTDHKPLVSLFAGSMRLAPPRIKRWAVLLQPYRFNVIYRTGVNNPADYMSRHPSSKSPEGSHEQDEERTEVFMSMVVESSCPNALTATEIGKATETDRVLTHIREALENRSWKHFLGRTRALSPDEKTAMQGMWRAQDELSIGGKGLVLRGRRIVLPQSLWSRVVELAHQSHEGAAKTKARLRAKVWFPGMDAQVDALIGKCHSCLITSCEPRGCPVITEPPSHKPWAKLSMDFGTFPDGRLTAVIIDTYNKFPVVEVLASTSFENVRPMLDQHSRCLASLKKSEPTMVPPFQGQEFKTYLDGLVIRHRRIMP</sequence>
<dbReference type="InterPro" id="IPR050951">
    <property type="entry name" value="Retrovirus_Pol_polyprotein"/>
</dbReference>
<keyword evidence="1" id="KW-0808">Transferase</keyword>
<proteinExistence type="predicted"/>
<keyword evidence="3" id="KW-0540">Nuclease</keyword>
<evidence type="ECO:0000256" key="8">
    <source>
        <dbReference type="SAM" id="MobiDB-lite"/>
    </source>
</evidence>
<gene>
    <name evidence="11" type="ORF">NDU88_010750</name>
</gene>
<dbReference type="FunFam" id="3.10.20.370:FF:000001">
    <property type="entry name" value="Retrovirus-related Pol polyprotein from transposon 17.6-like protein"/>
    <property type="match status" value="1"/>
</dbReference>
<feature type="region of interest" description="Disordered" evidence="8">
    <location>
        <begin position="126"/>
        <end position="147"/>
    </location>
</feature>
<organism evidence="11 12">
    <name type="scientific">Pleurodeles waltl</name>
    <name type="common">Iberian ribbed newt</name>
    <dbReference type="NCBI Taxonomy" id="8319"/>
    <lineage>
        <taxon>Eukaryota</taxon>
        <taxon>Metazoa</taxon>
        <taxon>Chordata</taxon>
        <taxon>Craniata</taxon>
        <taxon>Vertebrata</taxon>
        <taxon>Euteleostomi</taxon>
        <taxon>Amphibia</taxon>
        <taxon>Batrachia</taxon>
        <taxon>Caudata</taxon>
        <taxon>Salamandroidea</taxon>
        <taxon>Salamandridae</taxon>
        <taxon>Pleurodelinae</taxon>
        <taxon>Pleurodeles</taxon>
    </lineage>
</organism>
<dbReference type="Pfam" id="PF17921">
    <property type="entry name" value="Integrase_H2C2"/>
    <property type="match status" value="1"/>
</dbReference>
<evidence type="ECO:0000256" key="2">
    <source>
        <dbReference type="ARBA" id="ARBA00022695"/>
    </source>
</evidence>
<dbReference type="PANTHER" id="PTHR37984:SF11">
    <property type="entry name" value="INTEGRASE CATALYTIC DOMAIN-CONTAINING PROTEIN"/>
    <property type="match status" value="1"/>
</dbReference>
<evidence type="ECO:0000256" key="6">
    <source>
        <dbReference type="ARBA" id="ARBA00022918"/>
    </source>
</evidence>
<reference evidence="11" key="1">
    <citation type="journal article" date="2022" name="bioRxiv">
        <title>Sequencing and chromosome-scale assembly of the giantPleurodeles waltlgenome.</title>
        <authorList>
            <person name="Brown T."/>
            <person name="Elewa A."/>
            <person name="Iarovenko S."/>
            <person name="Subramanian E."/>
            <person name="Araus A.J."/>
            <person name="Petzold A."/>
            <person name="Susuki M."/>
            <person name="Suzuki K.-i.T."/>
            <person name="Hayashi T."/>
            <person name="Toyoda A."/>
            <person name="Oliveira C."/>
            <person name="Osipova E."/>
            <person name="Leigh N.D."/>
            <person name="Simon A."/>
            <person name="Yun M.H."/>
        </authorList>
    </citation>
    <scope>NUCLEOTIDE SEQUENCE</scope>
    <source>
        <strain evidence="11">20211129_DDA</strain>
        <tissue evidence="11">Liver</tissue>
    </source>
</reference>
<keyword evidence="6" id="KW-0695">RNA-directed DNA polymerase</keyword>
<dbReference type="GO" id="GO:0004519">
    <property type="term" value="F:endonuclease activity"/>
    <property type="evidence" value="ECO:0007669"/>
    <property type="project" value="UniProtKB-KW"/>
</dbReference>
<dbReference type="InterPro" id="IPR043502">
    <property type="entry name" value="DNA/RNA_pol_sf"/>
</dbReference>
<dbReference type="InterPro" id="IPR041588">
    <property type="entry name" value="Integrase_H2C2"/>
</dbReference>
<comment type="caution">
    <text evidence="11">The sequence shown here is derived from an EMBL/GenBank/DDBJ whole genome shotgun (WGS) entry which is preliminary data.</text>
</comment>
<evidence type="ECO:0000259" key="9">
    <source>
        <dbReference type="Pfam" id="PF17917"/>
    </source>
</evidence>
<dbReference type="Gene3D" id="3.10.20.370">
    <property type="match status" value="1"/>
</dbReference>
<evidence type="ECO:0000256" key="5">
    <source>
        <dbReference type="ARBA" id="ARBA00022801"/>
    </source>
</evidence>
<evidence type="ECO:0000256" key="3">
    <source>
        <dbReference type="ARBA" id="ARBA00022722"/>
    </source>
</evidence>
<feature type="domain" description="Integrase zinc-binding" evidence="10">
    <location>
        <begin position="236"/>
        <end position="285"/>
    </location>
</feature>
<evidence type="ECO:0000313" key="11">
    <source>
        <dbReference type="EMBL" id="KAJ1158054.1"/>
    </source>
</evidence>
<dbReference type="CDD" id="cd09274">
    <property type="entry name" value="RNase_HI_RT_Ty3"/>
    <property type="match status" value="1"/>
</dbReference>
<name>A0AAV7RZ40_PLEWA</name>
<keyword evidence="4" id="KW-0255">Endonuclease</keyword>
<accession>A0AAV7RZ40</accession>
<dbReference type="InterPro" id="IPR041373">
    <property type="entry name" value="RT_RNaseH"/>
</dbReference>